<feature type="coiled-coil region" evidence="1">
    <location>
        <begin position="16"/>
        <end position="98"/>
    </location>
</feature>
<dbReference type="InterPro" id="IPR036691">
    <property type="entry name" value="Endo/exonu/phosph_ase_sf"/>
</dbReference>
<accession>A0A6C0BRV0</accession>
<keyword evidence="1" id="KW-0175">Coiled coil</keyword>
<evidence type="ECO:0000256" key="1">
    <source>
        <dbReference type="SAM" id="Coils"/>
    </source>
</evidence>
<evidence type="ECO:0000313" key="2">
    <source>
        <dbReference type="EMBL" id="QHS94354.1"/>
    </source>
</evidence>
<dbReference type="Gene3D" id="3.60.10.10">
    <property type="entry name" value="Endonuclease/exonuclease/phosphatase"/>
    <property type="match status" value="1"/>
</dbReference>
<dbReference type="AlphaFoldDB" id="A0A6C0BRV0"/>
<reference evidence="2" key="1">
    <citation type="journal article" date="2020" name="Nature">
        <title>Giant virus diversity and host interactions through global metagenomics.</title>
        <authorList>
            <person name="Schulz F."/>
            <person name="Roux S."/>
            <person name="Paez-Espino D."/>
            <person name="Jungbluth S."/>
            <person name="Walsh D.A."/>
            <person name="Denef V.J."/>
            <person name="McMahon K.D."/>
            <person name="Konstantinidis K.T."/>
            <person name="Eloe-Fadrosh E.A."/>
            <person name="Kyrpides N.C."/>
            <person name="Woyke T."/>
        </authorList>
    </citation>
    <scope>NUCLEOTIDE SEQUENCE</scope>
    <source>
        <strain evidence="2">GVMAG-M-3300018416-26</strain>
    </source>
</reference>
<name>A0A6C0BRV0_9ZZZZ</name>
<evidence type="ECO:0008006" key="3">
    <source>
        <dbReference type="Google" id="ProtNLM"/>
    </source>
</evidence>
<organism evidence="2">
    <name type="scientific">viral metagenome</name>
    <dbReference type="NCBI Taxonomy" id="1070528"/>
    <lineage>
        <taxon>unclassified sequences</taxon>
        <taxon>metagenomes</taxon>
        <taxon>organismal metagenomes</taxon>
    </lineage>
</organism>
<sequence length="520" mass="59828">MESKYNNKTTRNDTVIMSVTKKIEEKMKKIKECKEECKKCNHEISMLRKNLKKDPSNCKGKKALTKLISKKEKMTTRMNKLKEDCKKYKEKLSTLKKKKKRGGGTTTGESLINVATWNILADGLSYGEFLSADGDEEIKWENRGNRIVDSLKKMFNGGIDIIATQENDHPTEILDKLGSEIGMVSINKLSEPRSSNAYKNHWLKSKTIDEKLKETTKQKLLEQGWIKEPNDWVNQWVRDDHLVVYYKKSQLGQVGSPNEITINSKYNKEKKEVFTYALHVEIKKNNKTFNIINAHLSSGEKPKDAANREHEMNKILEYVNNNKIENVIMLMDSNSSPLYTNTDGTKGDVVNDILNKNHYVNIVDQSDNSQCFKMRHAAGAQPDKFCEFMFDTIDKIVVHKSVLKGKFLDTNETVFKKYNSTFKDRLTEYRDPTLQPTLQDSVREKLKMLCSKDLSWGDKLGQNKHNKDIVNMQNEPNGIITEDVFKNLAGIYPNSSAPSDHPPCCAKISYVWENWITKWG</sequence>
<dbReference type="EMBL" id="MN739220">
    <property type="protein sequence ID" value="QHS94354.1"/>
    <property type="molecule type" value="Genomic_DNA"/>
</dbReference>
<protein>
    <recommendedName>
        <fullName evidence="3">Endonuclease/exonuclease/phosphatase domain-containing protein</fullName>
    </recommendedName>
</protein>
<dbReference type="SUPFAM" id="SSF56219">
    <property type="entry name" value="DNase I-like"/>
    <property type="match status" value="1"/>
</dbReference>
<proteinExistence type="predicted"/>